<dbReference type="PANTHER" id="PTHR35789:SF1">
    <property type="entry name" value="SPORE GERMINATION PROTEIN B3"/>
    <property type="match status" value="1"/>
</dbReference>
<dbReference type="Pfam" id="PF05504">
    <property type="entry name" value="Spore_GerAC"/>
    <property type="match status" value="1"/>
</dbReference>
<feature type="domain" description="Spore germination GerAC-like C-terminal" evidence="8">
    <location>
        <begin position="222"/>
        <end position="392"/>
    </location>
</feature>
<comment type="subcellular location">
    <subcellularLocation>
        <location evidence="1">Membrane</location>
        <topology evidence="1">Lipid-anchor</topology>
    </subcellularLocation>
</comment>
<protein>
    <submittedName>
        <fullName evidence="10">Ger(X)C family spore germination protein</fullName>
    </submittedName>
</protein>
<organism evidence="10 11">
    <name type="scientific">Robertmurraya beringensis</name>
    <dbReference type="NCBI Taxonomy" id="641660"/>
    <lineage>
        <taxon>Bacteria</taxon>
        <taxon>Bacillati</taxon>
        <taxon>Bacillota</taxon>
        <taxon>Bacilli</taxon>
        <taxon>Bacillales</taxon>
        <taxon>Bacillaceae</taxon>
        <taxon>Robertmurraya</taxon>
    </lineage>
</organism>
<comment type="caution">
    <text evidence="10">The sequence shown here is derived from an EMBL/GenBank/DDBJ whole genome shotgun (WGS) entry which is preliminary data.</text>
</comment>
<comment type="similarity">
    <text evidence="2">Belongs to the GerABKC lipoprotein family.</text>
</comment>
<evidence type="ECO:0000313" key="11">
    <source>
        <dbReference type="Proteomes" id="UP001589738"/>
    </source>
</evidence>
<evidence type="ECO:0000256" key="2">
    <source>
        <dbReference type="ARBA" id="ARBA00007886"/>
    </source>
</evidence>
<evidence type="ECO:0000256" key="6">
    <source>
        <dbReference type="ARBA" id="ARBA00023139"/>
    </source>
</evidence>
<reference evidence="10 11" key="1">
    <citation type="submission" date="2024-09" db="EMBL/GenBank/DDBJ databases">
        <authorList>
            <person name="Sun Q."/>
            <person name="Mori K."/>
        </authorList>
    </citation>
    <scope>NUCLEOTIDE SEQUENCE [LARGE SCALE GENOMIC DNA]</scope>
    <source>
        <strain evidence="10 11">CGMCC 1.9126</strain>
    </source>
</reference>
<evidence type="ECO:0000256" key="1">
    <source>
        <dbReference type="ARBA" id="ARBA00004635"/>
    </source>
</evidence>
<evidence type="ECO:0000256" key="5">
    <source>
        <dbReference type="ARBA" id="ARBA00023136"/>
    </source>
</evidence>
<keyword evidence="7" id="KW-0449">Lipoprotein</keyword>
<gene>
    <name evidence="10" type="ORF">ACFFHF_20765</name>
</gene>
<proteinExistence type="inferred from homology"/>
<dbReference type="InterPro" id="IPR046953">
    <property type="entry name" value="Spore_GerAC-like_C"/>
</dbReference>
<dbReference type="Pfam" id="PF25198">
    <property type="entry name" value="Spore_GerAC_N"/>
    <property type="match status" value="1"/>
</dbReference>
<dbReference type="PANTHER" id="PTHR35789">
    <property type="entry name" value="SPORE GERMINATION PROTEIN B3"/>
    <property type="match status" value="1"/>
</dbReference>
<keyword evidence="4" id="KW-0732">Signal</keyword>
<accession>A0ABV6KWB5</accession>
<sequence length="405" mass="45955">MKIKHALSILGCVVMLAGCWDRIELNDVSIVTGLAVDEGKNSKYRLTIEIVNAAQFSKNQMGGQATPALTYSLEGNSVSELLHKMNIGMTRRLIFSHTRVLYISEEIAKKGILEFIDYLDRSGQFRNDFNIMVTKGEKAEEFAKVTYPTQKVPSLKIHRQTQSFNEEWGGDPGVRLTDFISALTSKGRNPVSATLVLTGDPKKGASSENNMKTEMDALVEMDGMAVFRDDRLVGYLSVDETRNYYWTQKLKKTSMSIPCSGEEKKPEDERYIAVTVTETHNKLKVDFENGKPVLKVIINGETRIEATQCMNDLTKIGTYEDFEKKINRYVANDIKETIKKVQTEFGVDIFGFGEALNRQHHKEYKKVEDHWDEVFAQADVEVDTNLHLRRSGVRGKTFITEIPRE</sequence>
<keyword evidence="6" id="KW-0564">Palmitate</keyword>
<dbReference type="EMBL" id="JBHLUU010000123">
    <property type="protein sequence ID" value="MFC0477627.1"/>
    <property type="molecule type" value="Genomic_DNA"/>
</dbReference>
<dbReference type="RefSeq" id="WP_377058949.1">
    <property type="nucleotide sequence ID" value="NZ_JBHLUU010000123.1"/>
</dbReference>
<dbReference type="PROSITE" id="PS51257">
    <property type="entry name" value="PROKAR_LIPOPROTEIN"/>
    <property type="match status" value="1"/>
</dbReference>
<evidence type="ECO:0000256" key="7">
    <source>
        <dbReference type="ARBA" id="ARBA00023288"/>
    </source>
</evidence>
<dbReference type="Gene3D" id="3.30.300.210">
    <property type="entry name" value="Nutrient germinant receptor protein C, domain 3"/>
    <property type="match status" value="1"/>
</dbReference>
<name>A0ABV6KWB5_9BACI</name>
<keyword evidence="5" id="KW-0472">Membrane</keyword>
<evidence type="ECO:0000256" key="4">
    <source>
        <dbReference type="ARBA" id="ARBA00022729"/>
    </source>
</evidence>
<keyword evidence="3" id="KW-0309">Germination</keyword>
<evidence type="ECO:0000259" key="9">
    <source>
        <dbReference type="Pfam" id="PF25198"/>
    </source>
</evidence>
<dbReference type="InterPro" id="IPR008844">
    <property type="entry name" value="Spore_GerAC-like"/>
</dbReference>
<evidence type="ECO:0000259" key="8">
    <source>
        <dbReference type="Pfam" id="PF05504"/>
    </source>
</evidence>
<evidence type="ECO:0000313" key="10">
    <source>
        <dbReference type="EMBL" id="MFC0477627.1"/>
    </source>
</evidence>
<dbReference type="NCBIfam" id="TIGR02887">
    <property type="entry name" value="spore_ger_x_C"/>
    <property type="match status" value="1"/>
</dbReference>
<keyword evidence="11" id="KW-1185">Reference proteome</keyword>
<feature type="domain" description="Spore germination protein N-terminal" evidence="9">
    <location>
        <begin position="21"/>
        <end position="192"/>
    </location>
</feature>
<dbReference type="Proteomes" id="UP001589738">
    <property type="component" value="Unassembled WGS sequence"/>
</dbReference>
<dbReference type="InterPro" id="IPR038501">
    <property type="entry name" value="Spore_GerAC_C_sf"/>
</dbReference>
<dbReference type="InterPro" id="IPR057336">
    <property type="entry name" value="GerAC_N"/>
</dbReference>
<evidence type="ECO:0000256" key="3">
    <source>
        <dbReference type="ARBA" id="ARBA00022544"/>
    </source>
</evidence>